<sequence length="112" mass="13006">MVSSHTQNKETPVKKKTENKQKKRISLRSCGKRRICSLMLAAGYPDEKSKEMRNKEKKNRTRNKTKILSNGGVERLKLLRAHPPTTTSISHCRKLRNECGRRSWILPILLPR</sequence>
<comment type="caution">
    <text evidence="2">The sequence shown here is derived from an EMBL/GenBank/DDBJ whole genome shotgun (WGS) entry which is preliminary data.</text>
</comment>
<feature type="region of interest" description="Disordered" evidence="1">
    <location>
        <begin position="1"/>
        <end position="26"/>
    </location>
</feature>
<organism evidence="2 3">
    <name type="scientific">Trichonephila inaurata madagascariensis</name>
    <dbReference type="NCBI Taxonomy" id="2747483"/>
    <lineage>
        <taxon>Eukaryota</taxon>
        <taxon>Metazoa</taxon>
        <taxon>Ecdysozoa</taxon>
        <taxon>Arthropoda</taxon>
        <taxon>Chelicerata</taxon>
        <taxon>Arachnida</taxon>
        <taxon>Araneae</taxon>
        <taxon>Araneomorphae</taxon>
        <taxon>Entelegynae</taxon>
        <taxon>Araneoidea</taxon>
        <taxon>Nephilidae</taxon>
        <taxon>Trichonephila</taxon>
        <taxon>Trichonephila inaurata</taxon>
    </lineage>
</organism>
<evidence type="ECO:0000313" key="2">
    <source>
        <dbReference type="EMBL" id="GFY45080.1"/>
    </source>
</evidence>
<dbReference type="AlphaFoldDB" id="A0A8X6X1A8"/>
<accession>A0A8X6X1A8</accession>
<name>A0A8X6X1A8_9ARAC</name>
<dbReference type="Proteomes" id="UP000886998">
    <property type="component" value="Unassembled WGS sequence"/>
</dbReference>
<keyword evidence="3" id="KW-1185">Reference proteome</keyword>
<evidence type="ECO:0000256" key="1">
    <source>
        <dbReference type="SAM" id="MobiDB-lite"/>
    </source>
</evidence>
<feature type="compositionally biased region" description="Basic and acidic residues" evidence="1">
    <location>
        <begin position="7"/>
        <end position="20"/>
    </location>
</feature>
<protein>
    <submittedName>
        <fullName evidence="2">Uncharacterized protein</fullName>
    </submittedName>
</protein>
<proteinExistence type="predicted"/>
<reference evidence="2" key="1">
    <citation type="submission" date="2020-08" db="EMBL/GenBank/DDBJ databases">
        <title>Multicomponent nature underlies the extraordinary mechanical properties of spider dragline silk.</title>
        <authorList>
            <person name="Kono N."/>
            <person name="Nakamura H."/>
            <person name="Mori M."/>
            <person name="Yoshida Y."/>
            <person name="Ohtoshi R."/>
            <person name="Malay A.D."/>
            <person name="Moran D.A.P."/>
            <person name="Tomita M."/>
            <person name="Numata K."/>
            <person name="Arakawa K."/>
        </authorList>
    </citation>
    <scope>NUCLEOTIDE SEQUENCE</scope>
</reference>
<gene>
    <name evidence="2" type="ORF">TNIN_158931</name>
</gene>
<dbReference type="EMBL" id="BMAV01004609">
    <property type="protein sequence ID" value="GFY45080.1"/>
    <property type="molecule type" value="Genomic_DNA"/>
</dbReference>
<evidence type="ECO:0000313" key="3">
    <source>
        <dbReference type="Proteomes" id="UP000886998"/>
    </source>
</evidence>